<feature type="transmembrane region" description="Helical" evidence="1">
    <location>
        <begin position="288"/>
        <end position="310"/>
    </location>
</feature>
<protein>
    <submittedName>
        <fullName evidence="2">ABC transporter permease</fullName>
    </submittedName>
</protein>
<keyword evidence="1" id="KW-0472">Membrane</keyword>
<reference evidence="3" key="1">
    <citation type="submission" date="2017-11" db="EMBL/GenBank/DDBJ databases">
        <authorList>
            <person name="Zhu W."/>
        </authorList>
    </citation>
    <scope>NUCLEOTIDE SEQUENCE [LARGE SCALE GENOMIC DNA]</scope>
    <source>
        <strain evidence="3">160</strain>
    </source>
</reference>
<gene>
    <name evidence="2" type="ORF">CUC15_03015</name>
</gene>
<dbReference type="KEGG" id="ocn:CUC15_03015"/>
<evidence type="ECO:0000313" key="3">
    <source>
        <dbReference type="Proteomes" id="UP000253908"/>
    </source>
</evidence>
<dbReference type="GO" id="GO:0005886">
    <property type="term" value="C:plasma membrane"/>
    <property type="evidence" value="ECO:0007669"/>
    <property type="project" value="UniProtKB-SubCell"/>
</dbReference>
<dbReference type="PANTHER" id="PTHR37305:SF1">
    <property type="entry name" value="MEMBRANE PROTEIN"/>
    <property type="match status" value="1"/>
</dbReference>
<feature type="transmembrane region" description="Helical" evidence="1">
    <location>
        <begin position="203"/>
        <end position="225"/>
    </location>
</feature>
<keyword evidence="1" id="KW-0812">Transmembrane</keyword>
<dbReference type="GO" id="GO:0140359">
    <property type="term" value="F:ABC-type transporter activity"/>
    <property type="evidence" value="ECO:0007669"/>
    <property type="project" value="InterPro"/>
</dbReference>
<feature type="transmembrane region" description="Helical" evidence="1">
    <location>
        <begin position="237"/>
        <end position="257"/>
    </location>
</feature>
<accession>A0A345PDD3</accession>
<dbReference type="PANTHER" id="PTHR37305">
    <property type="entry name" value="INTEGRAL MEMBRANE PROTEIN-RELATED"/>
    <property type="match status" value="1"/>
</dbReference>
<keyword evidence="3" id="KW-1185">Reference proteome</keyword>
<dbReference type="RefSeq" id="WP_114915306.1">
    <property type="nucleotide sequence ID" value="NZ_CP024848.1"/>
</dbReference>
<feature type="transmembrane region" description="Helical" evidence="1">
    <location>
        <begin position="112"/>
        <end position="134"/>
    </location>
</feature>
<dbReference type="Proteomes" id="UP000253908">
    <property type="component" value="Chromosome"/>
</dbReference>
<dbReference type="Pfam" id="PF12679">
    <property type="entry name" value="ABC2_membrane_2"/>
    <property type="match status" value="1"/>
</dbReference>
<proteinExistence type="predicted"/>
<sequence>MSNFYQLVYNELNKIYIRKSTWAMYVIVAALIIGGAFLTNSFEDLDKYENNNWREVLQEENAALEKEIAEYESDDFIQQMNTSEIEKNNYHLKNDIQPEYGAWQYVLENKELLSIVSLLTIIVAAGIVANEFRWGTIKLLLIRPITRTKILASKYVSVLIFALFTLLFVLIFSLIVGAIFFGLEGINPSIVIEQGAGYADVSAISQILSGYGYGMVNLIMMTTFAFMISTVFRNSSLAIGTAIFLMMAGNTIVTIFMEKSWAKYILFANTDLSQYANGGEPWIEGTSLGFSIIVLIVYFIIFQLLSWFFFNKRDIAGN</sequence>
<dbReference type="AlphaFoldDB" id="A0A345PDD3"/>
<organism evidence="2 3">
    <name type="scientific">Oceanobacillus zhaokaii</name>
    <dbReference type="NCBI Taxonomy" id="2052660"/>
    <lineage>
        <taxon>Bacteria</taxon>
        <taxon>Bacillati</taxon>
        <taxon>Bacillota</taxon>
        <taxon>Bacilli</taxon>
        <taxon>Bacillales</taxon>
        <taxon>Bacillaceae</taxon>
        <taxon>Oceanobacillus</taxon>
    </lineage>
</organism>
<dbReference type="EMBL" id="CP024848">
    <property type="protein sequence ID" value="AXI08013.1"/>
    <property type="molecule type" value="Genomic_DNA"/>
</dbReference>
<name>A0A345PDD3_9BACI</name>
<evidence type="ECO:0000256" key="1">
    <source>
        <dbReference type="SAM" id="Phobius"/>
    </source>
</evidence>
<feature type="transmembrane region" description="Helical" evidence="1">
    <location>
        <begin position="21"/>
        <end position="42"/>
    </location>
</feature>
<keyword evidence="1" id="KW-1133">Transmembrane helix</keyword>
<dbReference type="OrthoDB" id="8613028at2"/>
<feature type="transmembrane region" description="Helical" evidence="1">
    <location>
        <begin position="155"/>
        <end position="183"/>
    </location>
</feature>
<evidence type="ECO:0000313" key="2">
    <source>
        <dbReference type="EMBL" id="AXI08013.1"/>
    </source>
</evidence>